<dbReference type="InParanoid" id="A0A369JMP2"/>
<gene>
    <name evidence="1" type="ORF">Hypma_010160</name>
</gene>
<accession>A0A369JMP2</accession>
<dbReference type="Proteomes" id="UP000076154">
    <property type="component" value="Unassembled WGS sequence"/>
</dbReference>
<dbReference type="EMBL" id="LUEZ02000049">
    <property type="protein sequence ID" value="RDB22622.1"/>
    <property type="molecule type" value="Genomic_DNA"/>
</dbReference>
<protein>
    <submittedName>
        <fullName evidence="1">Uncharacterized protein</fullName>
    </submittedName>
</protein>
<organism evidence="1 2">
    <name type="scientific">Hypsizygus marmoreus</name>
    <name type="common">White beech mushroom</name>
    <name type="synonym">Agaricus marmoreus</name>
    <dbReference type="NCBI Taxonomy" id="39966"/>
    <lineage>
        <taxon>Eukaryota</taxon>
        <taxon>Fungi</taxon>
        <taxon>Dikarya</taxon>
        <taxon>Basidiomycota</taxon>
        <taxon>Agaricomycotina</taxon>
        <taxon>Agaricomycetes</taxon>
        <taxon>Agaricomycetidae</taxon>
        <taxon>Agaricales</taxon>
        <taxon>Tricholomatineae</taxon>
        <taxon>Lyophyllaceae</taxon>
        <taxon>Hypsizygus</taxon>
    </lineage>
</organism>
<dbReference type="AlphaFoldDB" id="A0A369JMP2"/>
<proteinExistence type="predicted"/>
<sequence>MPSNKTIENAELVLERDNIPKTAFFPYRKPVLQALCEKHRLFVPCTGLSRNIPVKGDYITALLEYTRSRKTQAAGNEPTNLQYELETTRGNNSDLHAARAQSPGRMDVDIENDTETTADARDHDELRPLAQSKNQIVVPPKQRSIIIKLYGDAKDWWPVKQVEYLCGSDGHLDLDGVRQELGQDRKILVSMSFRPVFEYTPGYILSHDIQDLMDGGFLRATVSKRLGGY</sequence>
<comment type="caution">
    <text evidence="1">The sequence shown here is derived from an EMBL/GenBank/DDBJ whole genome shotgun (WGS) entry which is preliminary data.</text>
</comment>
<name>A0A369JMP2_HYPMA</name>
<evidence type="ECO:0000313" key="2">
    <source>
        <dbReference type="Proteomes" id="UP000076154"/>
    </source>
</evidence>
<evidence type="ECO:0000313" key="1">
    <source>
        <dbReference type="EMBL" id="RDB22622.1"/>
    </source>
</evidence>
<dbReference type="OrthoDB" id="2815938at2759"/>
<reference evidence="1" key="1">
    <citation type="submission" date="2018-04" db="EMBL/GenBank/DDBJ databases">
        <title>Whole genome sequencing of Hypsizygus marmoreus.</title>
        <authorList>
            <person name="Choi I.-G."/>
            <person name="Min B."/>
            <person name="Kim J.-G."/>
            <person name="Kim S."/>
            <person name="Oh Y.-L."/>
            <person name="Kong W.-S."/>
            <person name="Park H."/>
            <person name="Jeong J."/>
            <person name="Song E.-S."/>
        </authorList>
    </citation>
    <scope>NUCLEOTIDE SEQUENCE [LARGE SCALE GENOMIC DNA]</scope>
    <source>
        <strain evidence="1">51987-8</strain>
    </source>
</reference>
<keyword evidence="2" id="KW-1185">Reference proteome</keyword>